<keyword evidence="1" id="KW-0812">Transmembrane</keyword>
<evidence type="ECO:0008006" key="4">
    <source>
        <dbReference type="Google" id="ProtNLM"/>
    </source>
</evidence>
<proteinExistence type="predicted"/>
<keyword evidence="1" id="KW-1133">Transmembrane helix</keyword>
<gene>
    <name evidence="2" type="ORF">SAPIS_v1c04660</name>
</gene>
<name>V5RJM3_SPIAP</name>
<evidence type="ECO:0000256" key="1">
    <source>
        <dbReference type="SAM" id="Phobius"/>
    </source>
</evidence>
<feature type="transmembrane region" description="Helical" evidence="1">
    <location>
        <begin position="78"/>
        <end position="99"/>
    </location>
</feature>
<evidence type="ECO:0000313" key="3">
    <source>
        <dbReference type="Proteomes" id="UP000018550"/>
    </source>
</evidence>
<feature type="transmembrane region" description="Helical" evidence="1">
    <location>
        <begin position="12"/>
        <end position="33"/>
    </location>
</feature>
<feature type="transmembrane region" description="Helical" evidence="1">
    <location>
        <begin position="39"/>
        <end position="66"/>
    </location>
</feature>
<accession>V5RJM3</accession>
<keyword evidence="3" id="KW-1185">Reference proteome</keyword>
<feature type="transmembrane region" description="Helical" evidence="1">
    <location>
        <begin position="154"/>
        <end position="173"/>
    </location>
</feature>
<dbReference type="KEGG" id="sapi:SAPIS_v1c04660"/>
<feature type="transmembrane region" description="Helical" evidence="1">
    <location>
        <begin position="111"/>
        <end position="133"/>
    </location>
</feature>
<dbReference type="AlphaFoldDB" id="V5RJM3"/>
<dbReference type="EMBL" id="CP006682">
    <property type="protein sequence ID" value="AHB36311.1"/>
    <property type="molecule type" value="Genomic_DNA"/>
</dbReference>
<dbReference type="PATRIC" id="fig|1276258.3.peg.468"/>
<protein>
    <recommendedName>
        <fullName evidence="4">Transmembrane protein</fullName>
    </recommendedName>
</protein>
<dbReference type="Proteomes" id="UP000018550">
    <property type="component" value="Chromosome"/>
</dbReference>
<reference evidence="2 3" key="1">
    <citation type="journal article" date="2014" name="Genome Announc.">
        <title>Complete Genome Sequence of Spiroplasma apis B31T (ATCC 33834), a Bacterium Associated with May Disease of Honeybees (Apis mellifera).</title>
        <authorList>
            <person name="Ku C."/>
            <person name="Lo W.S."/>
            <person name="Chen L.L."/>
            <person name="Kuo C.H."/>
        </authorList>
    </citation>
    <scope>NUCLEOTIDE SEQUENCE [LARGE SCALE GENOMIC DNA]</scope>
    <source>
        <strain evidence="2">B31</strain>
    </source>
</reference>
<sequence>MKIRLNNKIIINHKMISIFFMILLSLTLTFIYHNLQNSLLFLFTSLINFFSLLFFVSTMLLFINLVKTMSSYCYEIIYWFKYYLTISLISMLNIIFYLYTNNKQVDLFVFFNLLTILLLITYAYTFLILQISFAKSNLIKIKVIENIFSVITTFYEYIKSLIFFMFLISFEIYKSYKRITYLIVSFLKTQFIKRLRLFYGDQFANNFLNISQIICK</sequence>
<organism evidence="2 3">
    <name type="scientific">Spiroplasma apis B31</name>
    <dbReference type="NCBI Taxonomy" id="1276258"/>
    <lineage>
        <taxon>Bacteria</taxon>
        <taxon>Bacillati</taxon>
        <taxon>Mycoplasmatota</taxon>
        <taxon>Mollicutes</taxon>
        <taxon>Entomoplasmatales</taxon>
        <taxon>Spiroplasmataceae</taxon>
        <taxon>Spiroplasma</taxon>
    </lineage>
</organism>
<evidence type="ECO:0000313" key="2">
    <source>
        <dbReference type="EMBL" id="AHB36311.1"/>
    </source>
</evidence>
<keyword evidence="1" id="KW-0472">Membrane</keyword>
<dbReference type="HOGENOM" id="CLU_1276953_0_0_14"/>
<dbReference type="STRING" id="1276258.SAPIS_v1c04660"/>